<dbReference type="Proteomes" id="UP000887561">
    <property type="component" value="Unplaced"/>
</dbReference>
<proteinExistence type="predicted"/>
<dbReference type="AlphaFoldDB" id="A0A915LXH9"/>
<reference evidence="2" key="1">
    <citation type="submission" date="2022-11" db="UniProtKB">
        <authorList>
            <consortium name="WormBaseParasite"/>
        </authorList>
    </citation>
    <scope>IDENTIFICATION</scope>
</reference>
<evidence type="ECO:0000313" key="1">
    <source>
        <dbReference type="Proteomes" id="UP000887561"/>
    </source>
</evidence>
<organism evidence="1 2">
    <name type="scientific">Meloidogyne javanica</name>
    <name type="common">Root-knot nematode worm</name>
    <dbReference type="NCBI Taxonomy" id="6303"/>
    <lineage>
        <taxon>Eukaryota</taxon>
        <taxon>Metazoa</taxon>
        <taxon>Ecdysozoa</taxon>
        <taxon>Nematoda</taxon>
        <taxon>Chromadorea</taxon>
        <taxon>Rhabditida</taxon>
        <taxon>Tylenchina</taxon>
        <taxon>Tylenchomorpha</taxon>
        <taxon>Tylenchoidea</taxon>
        <taxon>Meloidogynidae</taxon>
        <taxon>Meloidogyninae</taxon>
        <taxon>Meloidogyne</taxon>
        <taxon>Meloidogyne incognita group</taxon>
    </lineage>
</organism>
<name>A0A915LXH9_MELJA</name>
<accession>A0A915LXH9</accession>
<dbReference type="WBParaSite" id="scaffold2190_cov307.g4418">
    <property type="protein sequence ID" value="scaffold2190_cov307.g4418"/>
    <property type="gene ID" value="scaffold2190_cov307.g4418"/>
</dbReference>
<evidence type="ECO:0000313" key="2">
    <source>
        <dbReference type="WBParaSite" id="scaffold2190_cov307.g4418"/>
    </source>
</evidence>
<protein>
    <submittedName>
        <fullName evidence="2">Uncharacterized protein</fullName>
    </submittedName>
</protein>
<sequence>MFLQWLEAYEHPTNIILLKEAIELDEWLNNECNEVTRRSLDQTVLLAIHDIEICPAPLLKNFARSFMDRPNYVALELRRPLSEENEFILQWRLKGIGEMCRIIVLIRRNGFMELWPDITVTEVR</sequence>
<keyword evidence="1" id="KW-1185">Reference proteome</keyword>